<dbReference type="PANTHER" id="PTHR43406">
    <property type="entry name" value="TRYPTOPHAN SYNTHASE, ALPHA CHAIN"/>
    <property type="match status" value="1"/>
</dbReference>
<dbReference type="HAMAP" id="MF_00131">
    <property type="entry name" value="Trp_synth_alpha"/>
    <property type="match status" value="1"/>
</dbReference>
<evidence type="ECO:0000256" key="2">
    <source>
        <dbReference type="ARBA" id="ARBA00011270"/>
    </source>
</evidence>
<dbReference type="InterPro" id="IPR018204">
    <property type="entry name" value="Trp_synthase_alpha_AS"/>
</dbReference>
<evidence type="ECO:0000256" key="6">
    <source>
        <dbReference type="ARBA" id="ARBA00023239"/>
    </source>
</evidence>
<dbReference type="CDD" id="cd04724">
    <property type="entry name" value="Tryptophan_synthase_alpha"/>
    <property type="match status" value="1"/>
</dbReference>
<keyword evidence="5 8" id="KW-0057">Aromatic amino acid biosynthesis</keyword>
<evidence type="ECO:0000256" key="3">
    <source>
        <dbReference type="ARBA" id="ARBA00022605"/>
    </source>
</evidence>
<evidence type="ECO:0000256" key="1">
    <source>
        <dbReference type="ARBA" id="ARBA00004733"/>
    </source>
</evidence>
<sequence length="265" mass="29800">MNRINQLFQDSPKNLLSVYFCAGFPMLNSTADVIRTLEKNGVNMVEIGIPFSDPMADGIVIQDAATRALRNGMSLRILFEQLQDIRRDVRIPLILMGYLNPIMHFGFEAFCRKCTECGIDGVIIPDLPFREYEENYKAVAQKYDIRVIMLITPETSEKRIREIDAHTDGFIYMVSSAATTGAQKDFDARKQVYFKKIQDMNLRNPRMVGFGISNRQTFDTACSHASGAIIGSRFVTLLDEYKGNAHKAISHLKEDLGKSGKAAGQ</sequence>
<evidence type="ECO:0000256" key="5">
    <source>
        <dbReference type="ARBA" id="ARBA00023141"/>
    </source>
</evidence>
<dbReference type="InterPro" id="IPR002028">
    <property type="entry name" value="Trp_synthase_suA"/>
</dbReference>
<protein>
    <recommendedName>
        <fullName evidence="8">Tryptophan synthase alpha chain</fullName>
        <ecNumber evidence="8">4.2.1.20</ecNumber>
    </recommendedName>
</protein>
<dbReference type="PANTHER" id="PTHR43406:SF1">
    <property type="entry name" value="TRYPTOPHAN SYNTHASE ALPHA CHAIN, CHLOROPLASTIC"/>
    <property type="match status" value="1"/>
</dbReference>
<dbReference type="SUPFAM" id="SSF51366">
    <property type="entry name" value="Ribulose-phoshate binding barrel"/>
    <property type="match status" value="1"/>
</dbReference>
<comment type="caution">
    <text evidence="10">The sequence shown here is derived from an EMBL/GenBank/DDBJ whole genome shotgun (WGS) entry which is preliminary data.</text>
</comment>
<dbReference type="EMBL" id="LRGC01000022">
    <property type="protein sequence ID" value="KWR52253.1"/>
    <property type="molecule type" value="Genomic_DNA"/>
</dbReference>
<keyword evidence="11" id="KW-1185">Reference proteome</keyword>
<gene>
    <name evidence="8 10" type="primary">trpA</name>
    <name evidence="10" type="ORF">AA415_02970</name>
</gene>
<keyword evidence="4 8" id="KW-0822">Tryptophan biosynthesis</keyword>
<dbReference type="PROSITE" id="PS00167">
    <property type="entry name" value="TRP_SYNTHASE_ALPHA"/>
    <property type="match status" value="1"/>
</dbReference>
<feature type="active site" description="Proton acceptor" evidence="8">
    <location>
        <position position="46"/>
    </location>
</feature>
<evidence type="ECO:0000256" key="8">
    <source>
        <dbReference type="HAMAP-Rule" id="MF_00131"/>
    </source>
</evidence>
<dbReference type="AlphaFoldDB" id="A0A108T2Z9"/>
<dbReference type="Pfam" id="PF00290">
    <property type="entry name" value="Trp_syntA"/>
    <property type="match status" value="1"/>
</dbReference>
<dbReference type="GO" id="GO:0005829">
    <property type="term" value="C:cytosol"/>
    <property type="evidence" value="ECO:0007669"/>
    <property type="project" value="TreeGrafter"/>
</dbReference>
<dbReference type="STRING" id="46506.AA415_02970"/>
<comment type="function">
    <text evidence="8">The alpha subunit is responsible for the aldol cleavage of indoleglycerol phosphate to indole and glyceraldehyde 3-phosphate.</text>
</comment>
<dbReference type="EC" id="4.2.1.20" evidence="8"/>
<reference evidence="10 11" key="1">
    <citation type="journal article" date="2016" name="BMC Genomics">
        <title>Type VI secretion systems of human gut Bacteroidales segregate into three genetic architectures, two of which are contained on mobile genetic elements.</title>
        <authorList>
            <person name="Coyne M.J."/>
            <person name="Roelofs K.G."/>
            <person name="Comstock L.E."/>
        </authorList>
    </citation>
    <scope>NUCLEOTIDE SEQUENCE [LARGE SCALE GENOMIC DNA]</scope>
    <source>
        <strain evidence="10 11">CL09T03C01</strain>
    </source>
</reference>
<dbReference type="Proteomes" id="UP000056419">
    <property type="component" value="Unassembled WGS sequence"/>
</dbReference>
<dbReference type="PATRIC" id="fig|46506.5.peg.3202"/>
<comment type="subunit">
    <text evidence="2 8">Tetramer of two alpha and two beta chains.</text>
</comment>
<dbReference type="InterPro" id="IPR013785">
    <property type="entry name" value="Aldolase_TIM"/>
</dbReference>
<feature type="active site" description="Proton acceptor" evidence="8">
    <location>
        <position position="57"/>
    </location>
</feature>
<evidence type="ECO:0000313" key="11">
    <source>
        <dbReference type="Proteomes" id="UP000056419"/>
    </source>
</evidence>
<organism evidence="10 11">
    <name type="scientific">Bacteroides stercoris</name>
    <dbReference type="NCBI Taxonomy" id="46506"/>
    <lineage>
        <taxon>Bacteria</taxon>
        <taxon>Pseudomonadati</taxon>
        <taxon>Bacteroidota</taxon>
        <taxon>Bacteroidia</taxon>
        <taxon>Bacteroidales</taxon>
        <taxon>Bacteroidaceae</taxon>
        <taxon>Bacteroides</taxon>
    </lineage>
</organism>
<name>A0A108T2Z9_BACSE</name>
<accession>A0A108T2Z9</accession>
<comment type="pathway">
    <text evidence="1 8">Amino-acid biosynthesis; L-tryptophan biosynthesis; L-tryptophan from chorismate: step 5/5.</text>
</comment>
<proteinExistence type="inferred from homology"/>
<evidence type="ECO:0000313" key="10">
    <source>
        <dbReference type="EMBL" id="KWR52253.1"/>
    </source>
</evidence>
<comment type="catalytic activity">
    <reaction evidence="7 8">
        <text>(1S,2R)-1-C-(indol-3-yl)glycerol 3-phosphate + L-serine = D-glyceraldehyde 3-phosphate + L-tryptophan + H2O</text>
        <dbReference type="Rhea" id="RHEA:10532"/>
        <dbReference type="ChEBI" id="CHEBI:15377"/>
        <dbReference type="ChEBI" id="CHEBI:33384"/>
        <dbReference type="ChEBI" id="CHEBI:57912"/>
        <dbReference type="ChEBI" id="CHEBI:58866"/>
        <dbReference type="ChEBI" id="CHEBI:59776"/>
        <dbReference type="EC" id="4.2.1.20"/>
    </reaction>
</comment>
<keyword evidence="3 8" id="KW-0028">Amino-acid biosynthesis</keyword>
<evidence type="ECO:0000256" key="7">
    <source>
        <dbReference type="ARBA" id="ARBA00049047"/>
    </source>
</evidence>
<dbReference type="Gene3D" id="3.20.20.70">
    <property type="entry name" value="Aldolase class I"/>
    <property type="match status" value="1"/>
</dbReference>
<dbReference type="InterPro" id="IPR011060">
    <property type="entry name" value="RibuloseP-bd_barrel"/>
</dbReference>
<dbReference type="RefSeq" id="WP_060386546.1">
    <property type="nucleotide sequence ID" value="NZ_LRGC01000022.1"/>
</dbReference>
<evidence type="ECO:0000256" key="4">
    <source>
        <dbReference type="ARBA" id="ARBA00022822"/>
    </source>
</evidence>
<evidence type="ECO:0000256" key="9">
    <source>
        <dbReference type="RuleBase" id="RU003662"/>
    </source>
</evidence>
<dbReference type="GO" id="GO:0004834">
    <property type="term" value="F:tryptophan synthase activity"/>
    <property type="evidence" value="ECO:0007669"/>
    <property type="project" value="UniProtKB-UniRule"/>
</dbReference>
<comment type="similarity">
    <text evidence="8 9">Belongs to the TrpA family.</text>
</comment>
<dbReference type="NCBIfam" id="TIGR00262">
    <property type="entry name" value="trpA"/>
    <property type="match status" value="1"/>
</dbReference>
<dbReference type="UniPathway" id="UPA00035">
    <property type="reaction ID" value="UER00044"/>
</dbReference>
<keyword evidence="6 8" id="KW-0456">Lyase</keyword>